<keyword evidence="3" id="KW-1185">Reference proteome</keyword>
<comment type="caution">
    <text evidence="2">The sequence shown here is derived from an EMBL/GenBank/DDBJ whole genome shotgun (WGS) entry which is preliminary data.</text>
</comment>
<feature type="compositionally biased region" description="Basic and acidic residues" evidence="1">
    <location>
        <begin position="15"/>
        <end position="39"/>
    </location>
</feature>
<feature type="compositionally biased region" description="Polar residues" evidence="1">
    <location>
        <begin position="1"/>
        <end position="14"/>
    </location>
</feature>
<protein>
    <submittedName>
        <fullName evidence="2">Uncharacterized protein</fullName>
    </submittedName>
</protein>
<dbReference type="Proteomes" id="UP000436483">
    <property type="component" value="Unassembled WGS sequence"/>
</dbReference>
<organism evidence="2 3">
    <name type="scientific">Microvirga makkahensis</name>
    <dbReference type="NCBI Taxonomy" id="1128670"/>
    <lineage>
        <taxon>Bacteria</taxon>
        <taxon>Pseudomonadati</taxon>
        <taxon>Pseudomonadota</taxon>
        <taxon>Alphaproteobacteria</taxon>
        <taxon>Hyphomicrobiales</taxon>
        <taxon>Methylobacteriaceae</taxon>
        <taxon>Microvirga</taxon>
    </lineage>
</organism>
<dbReference type="EMBL" id="WURB01000008">
    <property type="protein sequence ID" value="MXQ12329.1"/>
    <property type="molecule type" value="Genomic_DNA"/>
</dbReference>
<accession>A0A7X3MSC7</accession>
<dbReference type="RefSeq" id="WP_160884924.1">
    <property type="nucleotide sequence ID" value="NZ_WURB01000008.1"/>
</dbReference>
<gene>
    <name evidence="2" type="ORF">GR328_12820</name>
</gene>
<evidence type="ECO:0000313" key="2">
    <source>
        <dbReference type="EMBL" id="MXQ12329.1"/>
    </source>
</evidence>
<dbReference type="AlphaFoldDB" id="A0A7X3MSC7"/>
<reference evidence="2 3" key="2">
    <citation type="submission" date="2020-01" db="EMBL/GenBank/DDBJ databases">
        <title>Microvirga sp. nov., an arsenate reduction bacterium isolated from Tibet hotspring sediments.</title>
        <authorList>
            <person name="Xian W.-D."/>
            <person name="Li W.-J."/>
        </authorList>
    </citation>
    <scope>NUCLEOTIDE SEQUENCE [LARGE SCALE GENOMIC DNA]</scope>
    <source>
        <strain evidence="2 3">KCTC 23863</strain>
    </source>
</reference>
<sequence length="59" mass="6034">MAQNAGANQGGVNKTQDKSADSKRRQDDQTGDGKTEAKPLDPGTGTDGRAPSDMTGGRS</sequence>
<evidence type="ECO:0000256" key="1">
    <source>
        <dbReference type="SAM" id="MobiDB-lite"/>
    </source>
</evidence>
<name>A0A7X3MSC7_9HYPH</name>
<reference evidence="2 3" key="1">
    <citation type="submission" date="2019-12" db="EMBL/GenBank/DDBJ databases">
        <authorList>
            <person name="Yuan C.-G."/>
        </authorList>
    </citation>
    <scope>NUCLEOTIDE SEQUENCE [LARGE SCALE GENOMIC DNA]</scope>
    <source>
        <strain evidence="2 3">KCTC 23863</strain>
    </source>
</reference>
<evidence type="ECO:0000313" key="3">
    <source>
        <dbReference type="Proteomes" id="UP000436483"/>
    </source>
</evidence>
<proteinExistence type="predicted"/>
<dbReference type="OrthoDB" id="8020632at2"/>
<feature type="region of interest" description="Disordered" evidence="1">
    <location>
        <begin position="1"/>
        <end position="59"/>
    </location>
</feature>